<dbReference type="InterPro" id="IPR001128">
    <property type="entry name" value="Cyt_P450"/>
</dbReference>
<protein>
    <recommendedName>
        <fullName evidence="12">Cytochrome P450 E-class, group I</fullName>
    </recommendedName>
</protein>
<dbReference type="InterPro" id="IPR036396">
    <property type="entry name" value="Cyt_P450_sf"/>
</dbReference>
<keyword evidence="9" id="KW-0812">Transmembrane</keyword>
<dbReference type="Gene3D" id="1.10.630.10">
    <property type="entry name" value="Cytochrome P450"/>
    <property type="match status" value="1"/>
</dbReference>
<keyword evidence="11" id="KW-1185">Reference proteome</keyword>
<dbReference type="Proteomes" id="UP001323617">
    <property type="component" value="Unassembled WGS sequence"/>
</dbReference>
<evidence type="ECO:0000256" key="4">
    <source>
        <dbReference type="ARBA" id="ARBA00022723"/>
    </source>
</evidence>
<evidence type="ECO:0000256" key="8">
    <source>
        <dbReference type="RuleBase" id="RU000461"/>
    </source>
</evidence>
<name>A0ABR0I8C2_9PEZI</name>
<evidence type="ECO:0000313" key="11">
    <source>
        <dbReference type="Proteomes" id="UP001323617"/>
    </source>
</evidence>
<dbReference type="GeneID" id="87967243"/>
<keyword evidence="9" id="KW-0472">Membrane</keyword>
<evidence type="ECO:0000256" key="5">
    <source>
        <dbReference type="ARBA" id="ARBA00023002"/>
    </source>
</evidence>
<keyword evidence="9" id="KW-1133">Transmembrane helix</keyword>
<dbReference type="RefSeq" id="XP_062799969.1">
    <property type="nucleotide sequence ID" value="XM_062946378.1"/>
</dbReference>
<dbReference type="PRINTS" id="PR00463">
    <property type="entry name" value="EP450I"/>
</dbReference>
<dbReference type="PROSITE" id="PS00086">
    <property type="entry name" value="CYTOCHROME_P450"/>
    <property type="match status" value="1"/>
</dbReference>
<evidence type="ECO:0000256" key="7">
    <source>
        <dbReference type="ARBA" id="ARBA00023033"/>
    </source>
</evidence>
<comment type="cofactor">
    <cofactor evidence="1">
        <name>heme</name>
        <dbReference type="ChEBI" id="CHEBI:30413"/>
    </cofactor>
</comment>
<dbReference type="InterPro" id="IPR050364">
    <property type="entry name" value="Cytochrome_P450_fung"/>
</dbReference>
<evidence type="ECO:0000256" key="6">
    <source>
        <dbReference type="ARBA" id="ARBA00023004"/>
    </source>
</evidence>
<keyword evidence="3 8" id="KW-0349">Heme</keyword>
<gene>
    <name evidence="10" type="ORF">QC764_401100</name>
</gene>
<dbReference type="SUPFAM" id="SSF48264">
    <property type="entry name" value="Cytochrome P450"/>
    <property type="match status" value="1"/>
</dbReference>
<proteinExistence type="inferred from homology"/>
<evidence type="ECO:0000256" key="1">
    <source>
        <dbReference type="ARBA" id="ARBA00001971"/>
    </source>
</evidence>
<dbReference type="InterPro" id="IPR002401">
    <property type="entry name" value="Cyt_P450_E_grp-I"/>
</dbReference>
<comment type="similarity">
    <text evidence="2 8">Belongs to the cytochrome P450 family.</text>
</comment>
<comment type="caution">
    <text evidence="10">The sequence shown here is derived from an EMBL/GenBank/DDBJ whole genome shotgun (WGS) entry which is preliminary data.</text>
</comment>
<evidence type="ECO:0000313" key="10">
    <source>
        <dbReference type="EMBL" id="KAK4676499.1"/>
    </source>
</evidence>
<evidence type="ECO:0008006" key="12">
    <source>
        <dbReference type="Google" id="ProtNLM"/>
    </source>
</evidence>
<reference evidence="10 11" key="1">
    <citation type="journal article" date="2023" name="bioRxiv">
        <title>High-quality genome assemblies of four members of thePodospora anserinaspecies complex.</title>
        <authorList>
            <person name="Ament-Velasquez S.L."/>
            <person name="Vogan A.A."/>
            <person name="Wallerman O."/>
            <person name="Hartmann F."/>
            <person name="Gautier V."/>
            <person name="Silar P."/>
            <person name="Giraud T."/>
            <person name="Johannesson H."/>
        </authorList>
    </citation>
    <scope>NUCLEOTIDE SEQUENCE [LARGE SCALE GENOMIC DNA]</scope>
    <source>
        <strain evidence="10 11">CBS 124.78</strain>
    </source>
</reference>
<dbReference type="InterPro" id="IPR017972">
    <property type="entry name" value="Cyt_P450_CS"/>
</dbReference>
<evidence type="ECO:0000256" key="3">
    <source>
        <dbReference type="ARBA" id="ARBA00022617"/>
    </source>
</evidence>
<evidence type="ECO:0000256" key="2">
    <source>
        <dbReference type="ARBA" id="ARBA00010617"/>
    </source>
</evidence>
<dbReference type="CDD" id="cd11065">
    <property type="entry name" value="CYP64-like"/>
    <property type="match status" value="1"/>
</dbReference>
<keyword evidence="5 8" id="KW-0560">Oxidoreductase</keyword>
<dbReference type="EMBL" id="JAFFHC010000004">
    <property type="protein sequence ID" value="KAK4676499.1"/>
    <property type="molecule type" value="Genomic_DNA"/>
</dbReference>
<keyword evidence="4 8" id="KW-0479">Metal-binding</keyword>
<feature type="transmembrane region" description="Helical" evidence="9">
    <location>
        <begin position="35"/>
        <end position="55"/>
    </location>
</feature>
<evidence type="ECO:0000256" key="9">
    <source>
        <dbReference type="SAM" id="Phobius"/>
    </source>
</evidence>
<dbReference type="Pfam" id="PF00067">
    <property type="entry name" value="p450"/>
    <property type="match status" value="1"/>
</dbReference>
<accession>A0ABR0I8C2</accession>
<keyword evidence="7 8" id="KW-0503">Monooxygenase</keyword>
<dbReference type="PANTHER" id="PTHR46300">
    <property type="entry name" value="P450, PUTATIVE (EUROFUNG)-RELATED-RELATED"/>
    <property type="match status" value="1"/>
</dbReference>
<sequence>MSRKRITNDLLHNHVARSTATATVPPARRHQMSSLHVWTTATAVIVSLLLLTRAITSKKTSKFSSLPLPPGPPPLPIIGNLHQAPKTHPWFQFHTWAKTYGPVLHLNMAGQHVIVLSTNKAAHDLLARQGATFSNRPHFVVAHELALQGMHMLLRPYDQRFKLHQKLESPVLGERAAKAYVKIQDLESKQLLVDLLRGGGKPINPHDEIERMTASVIYTLFYGQRVREVNDAILLQAHAVNHEFDQLAQVGKYLVDSFPVLNRLPGFLAPWKAEAAEHWGKQRAIHVGNLERGLYGRSWNVARQMKRAVNGMGKVVMSVDELALDIGIMADAALDASTETIMWFVLACVTEGHRGWVDKAQGDLDRVVGRGRLPSFDDRAGLPYVTAAVNELMRWRPAGAAGVPHFTKVESSYEGWRIPANSVVIPNHWAITREEAVFGPDVEAFVPERWLGEELPIVGFGYGRRICPGRHVARNGLWIAVARLLWAFDIMPELNELGAPVDVDTKGTDGLVTKALPFKARFVPRGNWVRDVVSRECDTWGVDHHDVLDQIGREVFN</sequence>
<keyword evidence="6 8" id="KW-0408">Iron</keyword>
<organism evidence="10 11">
    <name type="scientific">Podospora pseudoanserina</name>
    <dbReference type="NCBI Taxonomy" id="2609844"/>
    <lineage>
        <taxon>Eukaryota</taxon>
        <taxon>Fungi</taxon>
        <taxon>Dikarya</taxon>
        <taxon>Ascomycota</taxon>
        <taxon>Pezizomycotina</taxon>
        <taxon>Sordariomycetes</taxon>
        <taxon>Sordariomycetidae</taxon>
        <taxon>Sordariales</taxon>
        <taxon>Podosporaceae</taxon>
        <taxon>Podospora</taxon>
    </lineage>
</organism>
<dbReference type="PANTHER" id="PTHR46300:SF1">
    <property type="entry name" value="P450, PUTATIVE (EUROFUNG)-RELATED"/>
    <property type="match status" value="1"/>
</dbReference>